<sequence length="203" mass="22954">MDNKFMFKEARHSMPEFLKLNKYVIPITLLLAASTSAIADKANPIGDWWRVYSIGTGKNNIVFVADLTSMTPRSQAADGLQSVDVNQVFADPSKPLADVYSVEVQCSKHRARFLKGTSIERTSYARRDLKVSNEWHTLDDEALLYTFAFVCNPQDRVFNGMLSLGKFDQMKMLGIITEVQAPPKSPMEELDEMLNNKNPEKSR</sequence>
<gene>
    <name evidence="2" type="ORF">GDH07_24865</name>
</gene>
<dbReference type="EMBL" id="WHUV01000005">
    <property type="protein sequence ID" value="MQA56559.1"/>
    <property type="molecule type" value="Genomic_DNA"/>
</dbReference>
<dbReference type="AlphaFoldDB" id="A0A7X1PQH8"/>
<comment type="caution">
    <text evidence="2">The sequence shown here is derived from an EMBL/GenBank/DDBJ whole genome shotgun (WGS) entry which is preliminary data.</text>
</comment>
<feature type="region of interest" description="Disordered" evidence="1">
    <location>
        <begin position="183"/>
        <end position="203"/>
    </location>
</feature>
<organism evidence="2 3">
    <name type="scientific">Pseudomonas piscis</name>
    <dbReference type="NCBI Taxonomy" id="2614538"/>
    <lineage>
        <taxon>Bacteria</taxon>
        <taxon>Pseudomonadati</taxon>
        <taxon>Pseudomonadota</taxon>
        <taxon>Gammaproteobacteria</taxon>
        <taxon>Pseudomonadales</taxon>
        <taxon>Pseudomonadaceae</taxon>
        <taxon>Pseudomonas</taxon>
    </lineage>
</organism>
<name>A0A7X1PQH8_9PSED</name>
<protein>
    <submittedName>
        <fullName evidence="2">Uncharacterized protein</fullName>
    </submittedName>
</protein>
<accession>A0A7X1PQH8</accession>
<dbReference type="RefSeq" id="WP_053130902.1">
    <property type="nucleotide sequence ID" value="NZ_CP191492.1"/>
</dbReference>
<proteinExistence type="predicted"/>
<reference evidence="2 3" key="1">
    <citation type="submission" date="2019-10" db="EMBL/GenBank/DDBJ databases">
        <title>Pseudomonas dajingensis sp. nov., isolated from the profound head ulcers of farmed Murray cod (Maccullochella peelii peelii).</title>
        <authorList>
            <person name="Liu Y."/>
        </authorList>
    </citation>
    <scope>NUCLEOTIDE SEQUENCE [LARGE SCALE GENOMIC DNA]</scope>
    <source>
        <strain evidence="2 3">MC042</strain>
    </source>
</reference>
<evidence type="ECO:0000256" key="1">
    <source>
        <dbReference type="SAM" id="MobiDB-lite"/>
    </source>
</evidence>
<evidence type="ECO:0000313" key="3">
    <source>
        <dbReference type="Proteomes" id="UP000486534"/>
    </source>
</evidence>
<evidence type="ECO:0000313" key="2">
    <source>
        <dbReference type="EMBL" id="MQA56559.1"/>
    </source>
</evidence>
<dbReference type="Proteomes" id="UP000486534">
    <property type="component" value="Unassembled WGS sequence"/>
</dbReference>